<name>A0ABS0DVS6_9GAMM</name>
<dbReference type="Proteomes" id="UP000600307">
    <property type="component" value="Unassembled WGS sequence"/>
</dbReference>
<dbReference type="RefSeq" id="WP_095925754.1">
    <property type="nucleotide sequence ID" value="NZ_JADOBH010000004.1"/>
</dbReference>
<reference evidence="3 4" key="1">
    <citation type="submission" date="2020-11" db="EMBL/GenBank/DDBJ databases">
        <title>Taxonomic investigation of Rahnella spp.</title>
        <authorList>
            <person name="Lee S.D."/>
        </authorList>
    </citation>
    <scope>NUCLEOTIDE SEQUENCE [LARGE SCALE GENOMIC DNA]</scope>
    <source>
        <strain evidence="3 4">SAP-10</strain>
    </source>
</reference>
<gene>
    <name evidence="3" type="ORF">IV431_18335</name>
</gene>
<comment type="caution">
    <text evidence="3">The sequence shown here is derived from an EMBL/GenBank/DDBJ whole genome shotgun (WGS) entry which is preliminary data.</text>
</comment>
<dbReference type="Gene3D" id="1.10.10.10">
    <property type="entry name" value="Winged helix-like DNA-binding domain superfamily/Winged helix DNA-binding domain"/>
    <property type="match status" value="1"/>
</dbReference>
<keyword evidence="1" id="KW-0238">DNA-binding</keyword>
<dbReference type="EMBL" id="JADOBH010000004">
    <property type="protein sequence ID" value="MBF7957523.1"/>
    <property type="molecule type" value="Genomic_DNA"/>
</dbReference>
<evidence type="ECO:0000256" key="1">
    <source>
        <dbReference type="ARBA" id="ARBA00023125"/>
    </source>
</evidence>
<organism evidence="3 4">
    <name type="scientific">Rahnella victoriana</name>
    <dbReference type="NCBI Taxonomy" id="1510570"/>
    <lineage>
        <taxon>Bacteria</taxon>
        <taxon>Pseudomonadati</taxon>
        <taxon>Pseudomonadota</taxon>
        <taxon>Gammaproteobacteria</taxon>
        <taxon>Enterobacterales</taxon>
        <taxon>Yersiniaceae</taxon>
        <taxon>Rahnella</taxon>
    </lineage>
</organism>
<accession>A0ABS0DVS6</accession>
<evidence type="ECO:0000259" key="2">
    <source>
        <dbReference type="SMART" id="SM00421"/>
    </source>
</evidence>
<feature type="domain" description="HTH luxR-type" evidence="2">
    <location>
        <begin position="136"/>
        <end position="193"/>
    </location>
</feature>
<dbReference type="Pfam" id="PF00196">
    <property type="entry name" value="GerE"/>
    <property type="match status" value="1"/>
</dbReference>
<dbReference type="InterPro" id="IPR000792">
    <property type="entry name" value="Tscrpt_reg_LuxR_C"/>
</dbReference>
<dbReference type="InterPro" id="IPR036388">
    <property type="entry name" value="WH-like_DNA-bd_sf"/>
</dbReference>
<evidence type="ECO:0000313" key="3">
    <source>
        <dbReference type="EMBL" id="MBF7957523.1"/>
    </source>
</evidence>
<sequence length="201" mass="23130">MINIIFEDPNMAYRLGMTHFLTQIFETEKNMQVQIQDLDESNIPYADIIVKHFSAGEIHVCPPLLQARHAHSLIIGVYDCRTVPFTAELPLCISNIIFINRQCSLNRMKKLIFNGWVNRTSGMPGQLPRNCSQCNHQMLSPMQINVAKHFHRGNDVDQIAREMRIGVKCVSAHKRKIMSKFSLNSDSELLTCLRFIKNKVF</sequence>
<dbReference type="InterPro" id="IPR016032">
    <property type="entry name" value="Sig_transdc_resp-reg_C-effctor"/>
</dbReference>
<evidence type="ECO:0000313" key="4">
    <source>
        <dbReference type="Proteomes" id="UP000600307"/>
    </source>
</evidence>
<dbReference type="SMART" id="SM00421">
    <property type="entry name" value="HTH_LUXR"/>
    <property type="match status" value="1"/>
</dbReference>
<dbReference type="SUPFAM" id="SSF46894">
    <property type="entry name" value="C-terminal effector domain of the bipartite response regulators"/>
    <property type="match status" value="1"/>
</dbReference>
<proteinExistence type="predicted"/>
<keyword evidence="4" id="KW-1185">Reference proteome</keyword>
<protein>
    <recommendedName>
        <fullName evidence="2">HTH luxR-type domain-containing protein</fullName>
    </recommendedName>
</protein>